<dbReference type="SUPFAM" id="SSF55469">
    <property type="entry name" value="FMN-dependent nitroreductase-like"/>
    <property type="match status" value="1"/>
</dbReference>
<evidence type="ECO:0000256" key="5">
    <source>
        <dbReference type="ARBA" id="ARBA00023002"/>
    </source>
</evidence>
<evidence type="ECO:0000313" key="7">
    <source>
        <dbReference type="EMBL" id="BBY67031.1"/>
    </source>
</evidence>
<sequence length="243" mass="26525">MTTDLRAIVESRRSDQLPVDAATTLTHLLAVRASCRAFKPEPVAEGTIRAILATAQLTASWCNSQPWQLVVTSGAGTERLRDALYAAASSDHLETPDIPFPREYRGVHRDRRRESGYQLYSALGIERGDHPRQMAQTLENFRFFGAPHVAVIHTDEALGPYGAVDCGGYVSNFLIAATAHGVGSIAQAALAMYPNVLREELGLTTDRTVVCGISFGYPDIDHPTNGYRTSRAPLDEVVDWITA</sequence>
<protein>
    <submittedName>
        <fullName evidence="7">Nitroreductase</fullName>
    </submittedName>
</protein>
<reference evidence="7 8" key="1">
    <citation type="journal article" date="2019" name="Emerg. Microbes Infect.">
        <title>Comprehensive subspecies identification of 175 nontuberculous mycobacteria species based on 7547 genomic profiles.</title>
        <authorList>
            <person name="Matsumoto Y."/>
            <person name="Kinjo T."/>
            <person name="Motooka D."/>
            <person name="Nabeya D."/>
            <person name="Jung N."/>
            <person name="Uechi K."/>
            <person name="Horii T."/>
            <person name="Iida T."/>
            <person name="Fujita J."/>
            <person name="Nakamura S."/>
        </authorList>
    </citation>
    <scope>NUCLEOTIDE SEQUENCE [LARGE SCALE GENOMIC DNA]</scope>
    <source>
        <strain evidence="7 8">JCM 30396</strain>
    </source>
</reference>
<dbReference type="Proteomes" id="UP000467148">
    <property type="component" value="Chromosome"/>
</dbReference>
<accession>A0A7I7TEP1</accession>
<organism evidence="7 8">
    <name type="scientific">Mycolicibacterium helvum</name>
    <dbReference type="NCBI Taxonomy" id="1534349"/>
    <lineage>
        <taxon>Bacteria</taxon>
        <taxon>Bacillati</taxon>
        <taxon>Actinomycetota</taxon>
        <taxon>Actinomycetes</taxon>
        <taxon>Mycobacteriales</taxon>
        <taxon>Mycobacteriaceae</taxon>
        <taxon>Mycolicibacterium</taxon>
    </lineage>
</organism>
<keyword evidence="3" id="KW-0285">Flavoprotein</keyword>
<dbReference type="InterPro" id="IPR029479">
    <property type="entry name" value="Nitroreductase"/>
</dbReference>
<dbReference type="RefSeq" id="WP_163751056.1">
    <property type="nucleotide sequence ID" value="NZ_AP022596.1"/>
</dbReference>
<keyword evidence="8" id="KW-1185">Reference proteome</keyword>
<evidence type="ECO:0000313" key="8">
    <source>
        <dbReference type="Proteomes" id="UP000467148"/>
    </source>
</evidence>
<evidence type="ECO:0000259" key="6">
    <source>
        <dbReference type="Pfam" id="PF00881"/>
    </source>
</evidence>
<evidence type="ECO:0000256" key="3">
    <source>
        <dbReference type="ARBA" id="ARBA00022630"/>
    </source>
</evidence>
<keyword evidence="4" id="KW-0288">FMN</keyword>
<keyword evidence="5" id="KW-0560">Oxidoreductase</keyword>
<dbReference type="Pfam" id="PF00881">
    <property type="entry name" value="Nitroreductase"/>
    <property type="match status" value="1"/>
</dbReference>
<evidence type="ECO:0000256" key="2">
    <source>
        <dbReference type="ARBA" id="ARBA00007118"/>
    </source>
</evidence>
<dbReference type="CDD" id="cd02136">
    <property type="entry name" value="PnbA_NfnB-like"/>
    <property type="match status" value="1"/>
</dbReference>
<comment type="cofactor">
    <cofactor evidence="1">
        <name>FMN</name>
        <dbReference type="ChEBI" id="CHEBI:58210"/>
    </cofactor>
</comment>
<evidence type="ECO:0000256" key="1">
    <source>
        <dbReference type="ARBA" id="ARBA00001917"/>
    </source>
</evidence>
<dbReference type="AlphaFoldDB" id="A0A7I7TEP1"/>
<name>A0A7I7TEP1_9MYCO</name>
<feature type="domain" description="Nitroreductase" evidence="6">
    <location>
        <begin position="30"/>
        <end position="217"/>
    </location>
</feature>
<dbReference type="Gene3D" id="3.40.109.10">
    <property type="entry name" value="NADH Oxidase"/>
    <property type="match status" value="1"/>
</dbReference>
<dbReference type="PANTHER" id="PTHR43673:SF2">
    <property type="entry name" value="NITROREDUCTASE"/>
    <property type="match status" value="1"/>
</dbReference>
<comment type="similarity">
    <text evidence="2">Belongs to the nitroreductase family.</text>
</comment>
<dbReference type="EMBL" id="AP022596">
    <property type="protein sequence ID" value="BBY67031.1"/>
    <property type="molecule type" value="Genomic_DNA"/>
</dbReference>
<gene>
    <name evidence="7" type="ORF">MHEL_52740</name>
</gene>
<dbReference type="PANTHER" id="PTHR43673">
    <property type="entry name" value="NAD(P)H NITROREDUCTASE YDGI-RELATED"/>
    <property type="match status" value="1"/>
</dbReference>
<proteinExistence type="inferred from homology"/>
<dbReference type="GO" id="GO:0016491">
    <property type="term" value="F:oxidoreductase activity"/>
    <property type="evidence" value="ECO:0007669"/>
    <property type="project" value="UniProtKB-KW"/>
</dbReference>
<dbReference type="InterPro" id="IPR000415">
    <property type="entry name" value="Nitroreductase-like"/>
</dbReference>
<dbReference type="KEGG" id="mhev:MHEL_52740"/>
<evidence type="ECO:0000256" key="4">
    <source>
        <dbReference type="ARBA" id="ARBA00022643"/>
    </source>
</evidence>